<dbReference type="GO" id="GO:0016491">
    <property type="term" value="F:oxidoreductase activity"/>
    <property type="evidence" value="ECO:0007669"/>
    <property type="project" value="UniProtKB-KW"/>
</dbReference>
<dbReference type="NCBIfam" id="TIGR03390">
    <property type="entry name" value="ascorbOXfungal"/>
    <property type="match status" value="1"/>
</dbReference>
<dbReference type="VEuPathDB" id="FungiDB:yc1106_03272"/>
<dbReference type="PANTHER" id="PTHR11709">
    <property type="entry name" value="MULTI-COPPER OXIDASE"/>
    <property type="match status" value="1"/>
</dbReference>
<evidence type="ECO:0000256" key="4">
    <source>
        <dbReference type="ARBA" id="ARBA00023008"/>
    </source>
</evidence>
<dbReference type="Proteomes" id="UP001056012">
    <property type="component" value="Chromosome 2"/>
</dbReference>
<dbReference type="Gene3D" id="2.60.40.420">
    <property type="entry name" value="Cupredoxins - blue copper proteins"/>
    <property type="match status" value="3"/>
</dbReference>
<dbReference type="InterPro" id="IPR001117">
    <property type="entry name" value="Cu-oxidase_2nd"/>
</dbReference>
<dbReference type="CDD" id="cd13873">
    <property type="entry name" value="CuRO_2_AAO_like_2"/>
    <property type="match status" value="1"/>
</dbReference>
<dbReference type="InterPro" id="IPR002355">
    <property type="entry name" value="Cu_oxidase_Cu_BS"/>
</dbReference>
<comment type="similarity">
    <text evidence="1">Belongs to the multicopper oxidase family.</text>
</comment>
<dbReference type="PROSITE" id="PS00080">
    <property type="entry name" value="MULTICOPPER_OXIDASE2"/>
    <property type="match status" value="1"/>
</dbReference>
<evidence type="ECO:0000313" key="9">
    <source>
        <dbReference type="Proteomes" id="UP001056012"/>
    </source>
</evidence>
<dbReference type="AlphaFoldDB" id="A0A9Q9DQ74"/>
<dbReference type="InterPro" id="IPR011706">
    <property type="entry name" value="Cu-oxidase_C"/>
</dbReference>
<dbReference type="PROSITE" id="PS00079">
    <property type="entry name" value="MULTICOPPER_OXIDASE1"/>
    <property type="match status" value="1"/>
</dbReference>
<dbReference type="InterPro" id="IPR035666">
    <property type="entry name" value="MCO_CuRO_3"/>
</dbReference>
<evidence type="ECO:0000256" key="3">
    <source>
        <dbReference type="ARBA" id="ARBA00023002"/>
    </source>
</evidence>
<keyword evidence="9" id="KW-1185">Reference proteome</keyword>
<feature type="domain" description="Plastocyanin-like" evidence="5">
    <location>
        <begin position="112"/>
        <end position="267"/>
    </location>
</feature>
<name>A0A9Q9DQ74_CURCL</name>
<keyword evidence="4" id="KW-0186">Copper</keyword>
<feature type="domain" description="Plastocyanin-like" evidence="7">
    <location>
        <begin position="3"/>
        <end position="101"/>
    </location>
</feature>
<dbReference type="EMBL" id="CP089275">
    <property type="protein sequence ID" value="USP75998.1"/>
    <property type="molecule type" value="Genomic_DNA"/>
</dbReference>
<gene>
    <name evidence="8" type="ORF">yc1106_03272</name>
</gene>
<dbReference type="InterPro" id="IPR033138">
    <property type="entry name" value="Cu_oxidase_CS"/>
</dbReference>
<dbReference type="OrthoDB" id="2121828at2759"/>
<dbReference type="InterPro" id="IPR045087">
    <property type="entry name" value="Cu-oxidase_fam"/>
</dbReference>
<reference evidence="8" key="1">
    <citation type="submission" date="2021-12" db="EMBL/GenBank/DDBJ databases">
        <title>Curvularia clavata genome.</title>
        <authorList>
            <person name="Cao Y."/>
        </authorList>
    </citation>
    <scope>NUCLEOTIDE SEQUENCE</scope>
    <source>
        <strain evidence="8">Yc1106</strain>
    </source>
</reference>
<protein>
    <recommendedName>
        <fullName evidence="10">Multicopper oxidase</fullName>
    </recommendedName>
</protein>
<evidence type="ECO:0000313" key="8">
    <source>
        <dbReference type="EMBL" id="USP75998.1"/>
    </source>
</evidence>
<sequence>MSVLVNGTSPGPELRLPGGKTSWVRVCNDMDEYNTTMHWHGLTQRTAPFSDGSPVSQWPIAPHRCFDYEIHPEMSDAGSYFYHSHIGFQAISATGPLVIEDFGLPPIAYDEERYVFLQDYYRKTDDILEHGLTAIPFVWTGEVDAVLINGVGVAKNATAGQGDCQLPVIDVEPGKVYRLRFVGALAISLVSLAIEDHSLEIIAADGHYTKPHPTDYIQVASGQRFDALIRTKTVAELAASNTTDYYIQYETKDRPAVYTGFGILRYPGTNGNHITTIPTTNPLTLTNATYDFLEYALEPLTPNNFPKASEVTRRIHITNEQIQKGSVVWQMDGLNWTELAPENSPPYLVDIYKNGPSAMPNYAAALANNDWDPYTLTWPAKLGEVLEIIIENTGSLVNNNSGLDYHPFHLHGKHFYDCGSGKGKYNATENEQRLANYTPVQRDTTLLYRYAPKGVAGEVASWRAWRIRVEAAGVWLLHCHILAHMTMGMSSAWIFGDYNDIASIPYNGAQGYLNFGGNAYGGEGQSPTVYHYYDHKQGA</sequence>
<dbReference type="Pfam" id="PF00394">
    <property type="entry name" value="Cu-oxidase"/>
    <property type="match status" value="1"/>
</dbReference>
<evidence type="ECO:0008006" key="10">
    <source>
        <dbReference type="Google" id="ProtNLM"/>
    </source>
</evidence>
<dbReference type="PANTHER" id="PTHR11709:SF394">
    <property type="entry name" value="FI03373P-RELATED"/>
    <property type="match status" value="1"/>
</dbReference>
<proteinExistence type="inferred from homology"/>
<evidence type="ECO:0000259" key="5">
    <source>
        <dbReference type="Pfam" id="PF00394"/>
    </source>
</evidence>
<dbReference type="GO" id="GO:0005507">
    <property type="term" value="F:copper ion binding"/>
    <property type="evidence" value="ECO:0007669"/>
    <property type="project" value="InterPro"/>
</dbReference>
<dbReference type="Pfam" id="PF07731">
    <property type="entry name" value="Cu-oxidase_2"/>
    <property type="match status" value="1"/>
</dbReference>
<evidence type="ECO:0000256" key="1">
    <source>
        <dbReference type="ARBA" id="ARBA00010609"/>
    </source>
</evidence>
<keyword evidence="3" id="KW-0560">Oxidoreductase</keyword>
<keyword evidence="2" id="KW-0479">Metal-binding</keyword>
<evidence type="ECO:0000256" key="2">
    <source>
        <dbReference type="ARBA" id="ARBA00022723"/>
    </source>
</evidence>
<dbReference type="InterPro" id="IPR011707">
    <property type="entry name" value="Cu-oxidase-like_N"/>
</dbReference>
<dbReference type="InterPro" id="IPR008972">
    <property type="entry name" value="Cupredoxin"/>
</dbReference>
<evidence type="ECO:0000259" key="7">
    <source>
        <dbReference type="Pfam" id="PF07732"/>
    </source>
</evidence>
<dbReference type="CDD" id="cd13895">
    <property type="entry name" value="CuRO_3_AAO_like_2"/>
    <property type="match status" value="1"/>
</dbReference>
<feature type="domain" description="Plastocyanin-like" evidence="6">
    <location>
        <begin position="359"/>
        <end position="493"/>
    </location>
</feature>
<accession>A0A9Q9DQ74</accession>
<evidence type="ECO:0000259" key="6">
    <source>
        <dbReference type="Pfam" id="PF07731"/>
    </source>
</evidence>
<dbReference type="Pfam" id="PF07732">
    <property type="entry name" value="Cu-oxidase_3"/>
    <property type="match status" value="1"/>
</dbReference>
<dbReference type="SUPFAM" id="SSF49503">
    <property type="entry name" value="Cupredoxins"/>
    <property type="match status" value="3"/>
</dbReference>
<organism evidence="8 9">
    <name type="scientific">Curvularia clavata</name>
    <dbReference type="NCBI Taxonomy" id="95742"/>
    <lineage>
        <taxon>Eukaryota</taxon>
        <taxon>Fungi</taxon>
        <taxon>Dikarya</taxon>
        <taxon>Ascomycota</taxon>
        <taxon>Pezizomycotina</taxon>
        <taxon>Dothideomycetes</taxon>
        <taxon>Pleosporomycetidae</taxon>
        <taxon>Pleosporales</taxon>
        <taxon>Pleosporineae</taxon>
        <taxon>Pleosporaceae</taxon>
        <taxon>Curvularia</taxon>
    </lineage>
</organism>
<dbReference type="InterPro" id="IPR017762">
    <property type="entry name" value="Multicopper_oxidase_fun"/>
</dbReference>